<dbReference type="GO" id="GO:0004523">
    <property type="term" value="F:RNA-DNA hybrid ribonuclease activity"/>
    <property type="evidence" value="ECO:0007669"/>
    <property type="project" value="InterPro"/>
</dbReference>
<protein>
    <recommendedName>
        <fullName evidence="1">RNase H type-1 domain-containing protein</fullName>
    </recommendedName>
</protein>
<proteinExistence type="predicted"/>
<gene>
    <name evidence="2" type="ORF">LTR97_010145</name>
</gene>
<dbReference type="SUPFAM" id="SSF53098">
    <property type="entry name" value="Ribonuclease H-like"/>
    <property type="match status" value="1"/>
</dbReference>
<dbReference type="InterPro" id="IPR036397">
    <property type="entry name" value="RNaseH_sf"/>
</dbReference>
<evidence type="ECO:0000313" key="2">
    <source>
        <dbReference type="EMBL" id="KAK5693576.1"/>
    </source>
</evidence>
<dbReference type="Proteomes" id="UP001310594">
    <property type="component" value="Unassembled WGS sequence"/>
</dbReference>
<dbReference type="PROSITE" id="PS50879">
    <property type="entry name" value="RNASE_H_1"/>
    <property type="match status" value="1"/>
</dbReference>
<comment type="caution">
    <text evidence="2">The sequence shown here is derived from an EMBL/GenBank/DDBJ whole genome shotgun (WGS) entry which is preliminary data.</text>
</comment>
<organism evidence="2 3">
    <name type="scientific">Elasticomyces elasticus</name>
    <dbReference type="NCBI Taxonomy" id="574655"/>
    <lineage>
        <taxon>Eukaryota</taxon>
        <taxon>Fungi</taxon>
        <taxon>Dikarya</taxon>
        <taxon>Ascomycota</taxon>
        <taxon>Pezizomycotina</taxon>
        <taxon>Dothideomycetes</taxon>
        <taxon>Dothideomycetidae</taxon>
        <taxon>Mycosphaerellales</taxon>
        <taxon>Teratosphaeriaceae</taxon>
        <taxon>Elasticomyces</taxon>
    </lineage>
</organism>
<dbReference type="GO" id="GO:0003676">
    <property type="term" value="F:nucleic acid binding"/>
    <property type="evidence" value="ECO:0007669"/>
    <property type="project" value="InterPro"/>
</dbReference>
<feature type="domain" description="RNase H type-1" evidence="1">
    <location>
        <begin position="69"/>
        <end position="226"/>
    </location>
</feature>
<sequence>MENLASTDAVPRWESTACQHSNRSYLPIRQQARERLVETTATDRNGRAFVFAHCGHTGPCDCYNYFDGISEPLIVATDAGVRHLGTPNVSASIAVFVGPDSPYNVSEIVQHGINEPSRRAEMKATLRALRLLLLLKQSGSIPLVEQVVVKTDHKSTCDTMTERIFEWRENGYLTKFGQAVNDRDIYWEMEEVVVELYNTHHTAVLFFWTPREFNGIADSLAREALDEGDRQTGPWRI</sequence>
<accession>A0AAN7ZZB4</accession>
<dbReference type="InterPro" id="IPR012337">
    <property type="entry name" value="RNaseH-like_sf"/>
</dbReference>
<name>A0AAN7ZZB4_9PEZI</name>
<dbReference type="EMBL" id="JAVRQU010000017">
    <property type="protein sequence ID" value="KAK5693576.1"/>
    <property type="molecule type" value="Genomic_DNA"/>
</dbReference>
<dbReference type="AlphaFoldDB" id="A0AAN7ZZB4"/>
<dbReference type="Gene3D" id="3.30.420.10">
    <property type="entry name" value="Ribonuclease H-like superfamily/Ribonuclease H"/>
    <property type="match status" value="1"/>
</dbReference>
<evidence type="ECO:0000259" key="1">
    <source>
        <dbReference type="PROSITE" id="PS50879"/>
    </source>
</evidence>
<dbReference type="InterPro" id="IPR002156">
    <property type="entry name" value="RNaseH_domain"/>
</dbReference>
<reference evidence="2" key="1">
    <citation type="submission" date="2023-08" db="EMBL/GenBank/DDBJ databases">
        <title>Black Yeasts Isolated from many extreme environments.</title>
        <authorList>
            <person name="Coleine C."/>
            <person name="Stajich J.E."/>
            <person name="Selbmann L."/>
        </authorList>
    </citation>
    <scope>NUCLEOTIDE SEQUENCE</scope>
    <source>
        <strain evidence="2">CCFEE 5810</strain>
    </source>
</reference>
<evidence type="ECO:0000313" key="3">
    <source>
        <dbReference type="Proteomes" id="UP001310594"/>
    </source>
</evidence>